<evidence type="ECO:0000256" key="7">
    <source>
        <dbReference type="ARBA" id="ARBA00023237"/>
    </source>
</evidence>
<dbReference type="GO" id="GO:1990281">
    <property type="term" value="C:efflux pump complex"/>
    <property type="evidence" value="ECO:0007669"/>
    <property type="project" value="TreeGrafter"/>
</dbReference>
<comment type="subcellular location">
    <subcellularLocation>
        <location evidence="1">Cell outer membrane</location>
    </subcellularLocation>
</comment>
<dbReference type="EMBL" id="CP003346">
    <property type="protein sequence ID" value="AGA80419.1"/>
    <property type="molecule type" value="Genomic_DNA"/>
</dbReference>
<evidence type="ECO:0000256" key="5">
    <source>
        <dbReference type="ARBA" id="ARBA00022692"/>
    </source>
</evidence>
<reference evidence="9" key="1">
    <citation type="submission" date="2012-02" db="EMBL/GenBank/DDBJ databases">
        <title>The complete genome of Echinicola vietnamensis DSM 17526.</title>
        <authorList>
            <person name="Lucas S."/>
            <person name="Copeland A."/>
            <person name="Lapidus A."/>
            <person name="Glavina del Rio T."/>
            <person name="Dalin E."/>
            <person name="Tice H."/>
            <person name="Bruce D."/>
            <person name="Goodwin L."/>
            <person name="Pitluck S."/>
            <person name="Peters L."/>
            <person name="Ovchinnikova G."/>
            <person name="Teshima H."/>
            <person name="Kyrpides N."/>
            <person name="Mavromatis K."/>
            <person name="Ivanova N."/>
            <person name="Brettin T."/>
            <person name="Detter J.C."/>
            <person name="Han C."/>
            <person name="Larimer F."/>
            <person name="Land M."/>
            <person name="Hauser L."/>
            <person name="Markowitz V."/>
            <person name="Cheng J.-F."/>
            <person name="Hugenholtz P."/>
            <person name="Woyke T."/>
            <person name="Wu D."/>
            <person name="Brambilla E."/>
            <person name="Klenk H.-P."/>
            <person name="Eisen J.A."/>
        </authorList>
    </citation>
    <scope>NUCLEOTIDE SEQUENCE [LARGE SCALE GENOMIC DNA]</scope>
    <source>
        <strain evidence="9">DSM 17526 / LMG 23754 / KMM 6221</strain>
    </source>
</reference>
<keyword evidence="4" id="KW-1134">Transmembrane beta strand</keyword>
<dbReference type="PANTHER" id="PTHR30026:SF20">
    <property type="entry name" value="OUTER MEMBRANE PROTEIN TOLC"/>
    <property type="match status" value="1"/>
</dbReference>
<dbReference type="HOGENOM" id="CLU_030568_2_0_10"/>
<dbReference type="RefSeq" id="WP_015267952.1">
    <property type="nucleotide sequence ID" value="NC_019904.1"/>
</dbReference>
<dbReference type="InterPro" id="IPR003423">
    <property type="entry name" value="OMP_efflux"/>
</dbReference>
<dbReference type="GO" id="GO:0009279">
    <property type="term" value="C:cell outer membrane"/>
    <property type="evidence" value="ECO:0007669"/>
    <property type="project" value="UniProtKB-SubCell"/>
</dbReference>
<evidence type="ECO:0000256" key="3">
    <source>
        <dbReference type="ARBA" id="ARBA00022448"/>
    </source>
</evidence>
<dbReference type="OrthoDB" id="581172at2"/>
<organism evidence="8 9">
    <name type="scientific">Echinicola vietnamensis (strain DSM 17526 / LMG 23754 / KMM 6221)</name>
    <dbReference type="NCBI Taxonomy" id="926556"/>
    <lineage>
        <taxon>Bacteria</taxon>
        <taxon>Pseudomonadati</taxon>
        <taxon>Bacteroidota</taxon>
        <taxon>Cytophagia</taxon>
        <taxon>Cytophagales</taxon>
        <taxon>Cyclobacteriaceae</taxon>
        <taxon>Echinicola</taxon>
    </lineage>
</organism>
<evidence type="ECO:0000256" key="4">
    <source>
        <dbReference type="ARBA" id="ARBA00022452"/>
    </source>
</evidence>
<dbReference type="SUPFAM" id="SSF56954">
    <property type="entry name" value="Outer membrane efflux proteins (OEP)"/>
    <property type="match status" value="1"/>
</dbReference>
<evidence type="ECO:0000313" key="9">
    <source>
        <dbReference type="Proteomes" id="UP000010796"/>
    </source>
</evidence>
<evidence type="ECO:0000313" key="8">
    <source>
        <dbReference type="EMBL" id="AGA80419.1"/>
    </source>
</evidence>
<dbReference type="STRING" id="926556.Echvi_4223"/>
<evidence type="ECO:0000256" key="6">
    <source>
        <dbReference type="ARBA" id="ARBA00023136"/>
    </source>
</evidence>
<name>L0G2G2_ECHVK</name>
<dbReference type="Proteomes" id="UP000010796">
    <property type="component" value="Chromosome"/>
</dbReference>
<dbReference type="Gene3D" id="1.20.1600.10">
    <property type="entry name" value="Outer membrane efflux proteins (OEP)"/>
    <property type="match status" value="1"/>
</dbReference>
<keyword evidence="9" id="KW-1185">Reference proteome</keyword>
<keyword evidence="5" id="KW-0812">Transmembrane</keyword>
<dbReference type="PANTHER" id="PTHR30026">
    <property type="entry name" value="OUTER MEMBRANE PROTEIN TOLC"/>
    <property type="match status" value="1"/>
</dbReference>
<sequence>MSRVVIYTGLLWILITSLQTRAWAQEAGEERLYFEQYIQDVLAHHPLSAKARLNAQKAAATVRAARGNFDPVVGADFSQKHYDDKIYYRKLASGLRIPTVAGFDLVAGYEKNSGYNLNPENYIAGDDGLWNAGIELNVLQGLLMDEGRTALKQAKAYAAIAEQDQVLQTNDLYFSAAEAYFYWANSHQSLEIVQESVELAENYFENTKTAYLNGEKTAMDTLEAFTVWQDRQNLLQSAQSSYVATVRNLENFLWDQDGNAYLQGRDPEQLETLREAAGVPEFPIDSVEQHPMLQKSRLDLSALEAERRMKQEKLLPKLKLKYMPLLTPDGEGLPGYNENDYKWGFSFSFPLLLRGERGNLQLSKIKIQEKQLELENKSLGLRNKVLNSQAQIGLLANQVANQRQNVEGYERLLWAESEKFNYGESSVFLLNKRQEKFLEGQLKLIDLITKWQLEKLKYGYFSNTLDIPEATQ</sequence>
<comment type="similarity">
    <text evidence="2">Belongs to the outer membrane factor (OMF) (TC 1.B.17) family.</text>
</comment>
<dbReference type="Pfam" id="PF02321">
    <property type="entry name" value="OEP"/>
    <property type="match status" value="1"/>
</dbReference>
<evidence type="ECO:0000256" key="1">
    <source>
        <dbReference type="ARBA" id="ARBA00004442"/>
    </source>
</evidence>
<dbReference type="InterPro" id="IPR051906">
    <property type="entry name" value="TolC-like"/>
</dbReference>
<protein>
    <submittedName>
        <fullName evidence="8">Outer membrane protein</fullName>
    </submittedName>
</protein>
<dbReference type="AlphaFoldDB" id="L0G2G2"/>
<dbReference type="KEGG" id="evi:Echvi_4223"/>
<proteinExistence type="inferred from homology"/>
<keyword evidence="6" id="KW-0472">Membrane</keyword>
<keyword evidence="7" id="KW-0998">Cell outer membrane</keyword>
<dbReference type="eggNOG" id="COG1538">
    <property type="taxonomic scope" value="Bacteria"/>
</dbReference>
<keyword evidence="3" id="KW-0813">Transport</keyword>
<gene>
    <name evidence="8" type="ordered locus">Echvi_4223</name>
</gene>
<accession>L0G2G2</accession>
<evidence type="ECO:0000256" key="2">
    <source>
        <dbReference type="ARBA" id="ARBA00007613"/>
    </source>
</evidence>
<dbReference type="GO" id="GO:0015288">
    <property type="term" value="F:porin activity"/>
    <property type="evidence" value="ECO:0007669"/>
    <property type="project" value="TreeGrafter"/>
</dbReference>
<dbReference type="GO" id="GO:0015562">
    <property type="term" value="F:efflux transmembrane transporter activity"/>
    <property type="evidence" value="ECO:0007669"/>
    <property type="project" value="InterPro"/>
</dbReference>